<dbReference type="InterPro" id="IPR058292">
    <property type="entry name" value="DUF7986"/>
</dbReference>
<protein>
    <submittedName>
        <fullName evidence="1">Uncharacterized protein</fullName>
    </submittedName>
</protein>
<organism evidence="1 2">
    <name type="scientific">Candidatus Desantisbacteria bacterium CG07_land_8_20_14_0_80_39_15</name>
    <dbReference type="NCBI Taxonomy" id="1974549"/>
    <lineage>
        <taxon>Bacteria</taxon>
        <taxon>Candidatus Desantisiibacteriota</taxon>
    </lineage>
</organism>
<name>A0A2M6ZHG6_9BACT</name>
<reference evidence="2" key="1">
    <citation type="submission" date="2017-09" db="EMBL/GenBank/DDBJ databases">
        <title>Depth-based differentiation of microbial function through sediment-hosted aquifers and enrichment of novel symbionts in the deep terrestrial subsurface.</title>
        <authorList>
            <person name="Probst A.J."/>
            <person name="Ladd B."/>
            <person name="Jarett J.K."/>
            <person name="Geller-Mcgrath D.E."/>
            <person name="Sieber C.M.K."/>
            <person name="Emerson J.B."/>
            <person name="Anantharaman K."/>
            <person name="Thomas B.C."/>
            <person name="Malmstrom R."/>
            <person name="Stieglmeier M."/>
            <person name="Klingl A."/>
            <person name="Woyke T."/>
            <person name="Ryan C.M."/>
            <person name="Banfield J.F."/>
        </authorList>
    </citation>
    <scope>NUCLEOTIDE SEQUENCE [LARGE SCALE GENOMIC DNA]</scope>
</reference>
<evidence type="ECO:0000313" key="1">
    <source>
        <dbReference type="EMBL" id="PIU51827.1"/>
    </source>
</evidence>
<accession>A0A2M6ZHG6</accession>
<proteinExistence type="predicted"/>
<sequence>MNLKSMLIFFDFKFRKYKKIKYLGMPLMTEVGKAIPKELFLKSAEDLRMVSKDNKIITENKDEISFILDRAIHDVPWPEQRWIEYICEHKIQDYTQEQQFFLKAHLQPFISLYEALKIDYRRGVYLRDLFNGKELFLMDIGFGTTAKKGMLLATRVITFEGLNFTAGAPILFRQEDKKQLVENFTFLYEKKKNEMTWEKMMRKYAPYFFIEYRKRDYTVYFANVTEDSITPFSLLTAAWDYARKKNLIKHSDDFPVEQCLINSNWQKTGLASMVITRSQKDGKLIVGVFLVDIFCLGLKDTFFNANIPADQFEDIFLRKYYQNTEPVTIGINYAKEIIFGAIDYARKLGFEPQKNFKLSKYVLGTEKLTYQHNIKFGGPEGKPLYIAGPYDDYKKIVRQLTELLGEGGFHFILPSE</sequence>
<gene>
    <name evidence="1" type="ORF">COS91_02480</name>
</gene>
<dbReference type="EMBL" id="PEWN01000039">
    <property type="protein sequence ID" value="PIU51827.1"/>
    <property type="molecule type" value="Genomic_DNA"/>
</dbReference>
<comment type="caution">
    <text evidence="1">The sequence shown here is derived from an EMBL/GenBank/DDBJ whole genome shotgun (WGS) entry which is preliminary data.</text>
</comment>
<dbReference type="Pfam" id="PF25948">
    <property type="entry name" value="DUF7986"/>
    <property type="match status" value="1"/>
</dbReference>
<evidence type="ECO:0000313" key="2">
    <source>
        <dbReference type="Proteomes" id="UP000229227"/>
    </source>
</evidence>
<dbReference type="AlphaFoldDB" id="A0A2M6ZHG6"/>
<dbReference type="Proteomes" id="UP000229227">
    <property type="component" value="Unassembled WGS sequence"/>
</dbReference>